<dbReference type="Proteomes" id="UP000271339">
    <property type="component" value="Unassembled WGS sequence"/>
</dbReference>
<reference evidence="3 4" key="1">
    <citation type="submission" date="2018-10" db="EMBL/GenBank/DDBJ databases">
        <title>Genomic Encyclopedia of Archaeal and Bacterial Type Strains, Phase II (KMG-II): from individual species to whole genera.</title>
        <authorList>
            <person name="Goeker M."/>
        </authorList>
    </citation>
    <scope>NUCLEOTIDE SEQUENCE [LARGE SCALE GENOMIC DNA]</scope>
    <source>
        <strain evidence="3 4">DSM 23424</strain>
    </source>
</reference>
<dbReference type="SUPFAM" id="SSF46626">
    <property type="entry name" value="Cytochrome c"/>
    <property type="match status" value="1"/>
</dbReference>
<dbReference type="Gene3D" id="2.60.40.10">
    <property type="entry name" value="Immunoglobulins"/>
    <property type="match status" value="1"/>
</dbReference>
<organism evidence="3 4">
    <name type="scientific">Ulvibacter antarcticus</name>
    <dbReference type="NCBI Taxonomy" id="442714"/>
    <lineage>
        <taxon>Bacteria</taxon>
        <taxon>Pseudomonadati</taxon>
        <taxon>Bacteroidota</taxon>
        <taxon>Flavobacteriia</taxon>
        <taxon>Flavobacteriales</taxon>
        <taxon>Flavobacteriaceae</taxon>
        <taxon>Ulvibacter</taxon>
    </lineage>
</organism>
<dbReference type="SUPFAM" id="SSF49265">
    <property type="entry name" value="Fibronectin type III"/>
    <property type="match status" value="1"/>
</dbReference>
<dbReference type="InterPro" id="IPR013783">
    <property type="entry name" value="Ig-like_fold"/>
</dbReference>
<proteinExistence type="predicted"/>
<evidence type="ECO:0000313" key="4">
    <source>
        <dbReference type="Proteomes" id="UP000271339"/>
    </source>
</evidence>
<evidence type="ECO:0000313" key="3">
    <source>
        <dbReference type="EMBL" id="RMA57192.1"/>
    </source>
</evidence>
<sequence length="419" mass="46229">MKNVYLLLLAVMFLVGCGTDDTPDPPLADTDSPSAPLNLSVSEISETSAKLVWAAATDNVGVTAYRVYKDGVISEASINALNITLNNLSTETAYQYHVTALDAVGNESNASNTATFSTLAAPLIFESNLSAMSVYAGNMSDLDPASGVQLYEISSTLFTDYATKQRLIRLPNGEKMSFDNSDLLPKFPDNTLIAKTFFYNINDQEPAQGKQIIETRILLKIQGEWQVGNYIWNTSQTDAVYSENGITTPISYIDIDGTTQNVNYMIPSKQDCFTCHNNNDVTFPIGMKLRNMNFTPSYVSQNQLAFFTTNGLLEGADPASISVLPDWTDASLDILQRGRAYIDINCAHCHQPGGPVVNFGLDFRLETIFEDSGIYANRGEIETRIQSNTPTYRMPQLGRTIVHEEAVTMLLEYLQEIED</sequence>
<feature type="domain" description="Fibronectin type-III" evidence="2">
    <location>
        <begin position="35"/>
        <end position="121"/>
    </location>
</feature>
<feature type="chain" id="PRO_5018107133" evidence="1">
    <location>
        <begin position="21"/>
        <end position="419"/>
    </location>
</feature>
<name>A0A3L9YRT4_9FLAO</name>
<dbReference type="CDD" id="cd00063">
    <property type="entry name" value="FN3"/>
    <property type="match status" value="1"/>
</dbReference>
<dbReference type="RefSeq" id="WP_121908610.1">
    <property type="nucleotide sequence ID" value="NZ_REFC01000015.1"/>
</dbReference>
<dbReference type="Pfam" id="PF00041">
    <property type="entry name" value="fn3"/>
    <property type="match status" value="1"/>
</dbReference>
<evidence type="ECO:0000256" key="1">
    <source>
        <dbReference type="SAM" id="SignalP"/>
    </source>
</evidence>
<dbReference type="AlphaFoldDB" id="A0A3L9YRT4"/>
<dbReference type="GO" id="GO:0009055">
    <property type="term" value="F:electron transfer activity"/>
    <property type="evidence" value="ECO:0007669"/>
    <property type="project" value="InterPro"/>
</dbReference>
<feature type="signal peptide" evidence="1">
    <location>
        <begin position="1"/>
        <end position="20"/>
    </location>
</feature>
<dbReference type="InterPro" id="IPR036909">
    <property type="entry name" value="Cyt_c-like_dom_sf"/>
</dbReference>
<dbReference type="GO" id="GO:0020037">
    <property type="term" value="F:heme binding"/>
    <property type="evidence" value="ECO:0007669"/>
    <property type="project" value="InterPro"/>
</dbReference>
<evidence type="ECO:0000259" key="2">
    <source>
        <dbReference type="PROSITE" id="PS50853"/>
    </source>
</evidence>
<dbReference type="SMART" id="SM00060">
    <property type="entry name" value="FN3"/>
    <property type="match status" value="1"/>
</dbReference>
<dbReference type="InterPro" id="IPR003961">
    <property type="entry name" value="FN3_dom"/>
</dbReference>
<dbReference type="OrthoDB" id="338827at2"/>
<keyword evidence="4" id="KW-1185">Reference proteome</keyword>
<dbReference type="PROSITE" id="PS51257">
    <property type="entry name" value="PROKAR_LIPOPROTEIN"/>
    <property type="match status" value="1"/>
</dbReference>
<protein>
    <submittedName>
        <fullName evidence="3">Putative repeat protein (TIGR03806 family)</fullName>
    </submittedName>
</protein>
<dbReference type="InterPro" id="IPR036116">
    <property type="entry name" value="FN3_sf"/>
</dbReference>
<dbReference type="EMBL" id="REFC01000015">
    <property type="protein sequence ID" value="RMA57192.1"/>
    <property type="molecule type" value="Genomic_DNA"/>
</dbReference>
<accession>A0A3L9YRT4</accession>
<keyword evidence="1" id="KW-0732">Signal</keyword>
<comment type="caution">
    <text evidence="3">The sequence shown here is derived from an EMBL/GenBank/DDBJ whole genome shotgun (WGS) entry which is preliminary data.</text>
</comment>
<dbReference type="PROSITE" id="PS50853">
    <property type="entry name" value="FN3"/>
    <property type="match status" value="1"/>
</dbReference>
<gene>
    <name evidence="3" type="ORF">BXY75_3079</name>
</gene>